<gene>
    <name evidence="4" type="ORF">SAMN04488494_0566</name>
</gene>
<proteinExistence type="predicted"/>
<reference evidence="4 5" key="1">
    <citation type="submission" date="2016-11" db="EMBL/GenBank/DDBJ databases">
        <authorList>
            <person name="Jaros S."/>
            <person name="Januszkiewicz K."/>
            <person name="Wedrychowicz H."/>
        </authorList>
    </citation>
    <scope>NUCLEOTIDE SEQUENCE [LARGE SCALE GENOMIC DNA]</scope>
    <source>
        <strain evidence="4 5">BPI-34</strain>
    </source>
</reference>
<dbReference type="Gene3D" id="1.10.150.130">
    <property type="match status" value="1"/>
</dbReference>
<evidence type="ECO:0000256" key="2">
    <source>
        <dbReference type="ARBA" id="ARBA00023172"/>
    </source>
</evidence>
<organism evidence="4 5">
    <name type="scientific">Xylanibacter ruminicola</name>
    <name type="common">Prevotella ruminicola</name>
    <dbReference type="NCBI Taxonomy" id="839"/>
    <lineage>
        <taxon>Bacteria</taxon>
        <taxon>Pseudomonadati</taxon>
        <taxon>Bacteroidota</taxon>
        <taxon>Bacteroidia</taxon>
        <taxon>Bacteroidales</taxon>
        <taxon>Prevotellaceae</taxon>
        <taxon>Xylanibacter</taxon>
    </lineage>
</organism>
<dbReference type="EMBL" id="FRCJ01000001">
    <property type="protein sequence ID" value="SHL72163.1"/>
    <property type="molecule type" value="Genomic_DNA"/>
</dbReference>
<dbReference type="OrthoDB" id="1112270at2"/>
<evidence type="ECO:0000259" key="3">
    <source>
        <dbReference type="Pfam" id="PF13102"/>
    </source>
</evidence>
<feature type="domain" description="Phage integrase SAM-like" evidence="3">
    <location>
        <begin position="113"/>
        <end position="195"/>
    </location>
</feature>
<accession>A0A1M7CYI8</accession>
<evidence type="ECO:0000313" key="5">
    <source>
        <dbReference type="Proteomes" id="UP000184280"/>
    </source>
</evidence>
<keyword evidence="1" id="KW-0238">DNA-binding</keyword>
<dbReference type="RefSeq" id="WP_139294586.1">
    <property type="nucleotide sequence ID" value="NZ_FRCJ01000001.1"/>
</dbReference>
<sequence>MKKIYPYVNMTRANADGSYSVFLIVKGAKGRFFVNTGLSTCDKLVERSFPKSDANWKRKTTLLGKYLADAEAVCINADIADLTDAELKQKIQAEVFGVEQKQPTSVLSNIILQFAETKKDATKSIYALTARKVAEFDRNASLEADTDWLDRFRTHLMDGGMGINGVAKDLRNIRAVFNWARRKGMTQNYPFFDFKIVNEETVPNNISAEDLRKLHDYPCESWQKPYVDFFFLSFFLAGINPVDLLSLRKENYKDGHITFVRQKTNKEGAHTIRTVTLPVLPEAKEIIDRYPSEEGWLLGFMDCRNDYRSFARGCNDALCKVGPTKKVKDKVGKLRKMEYNPICPDITLYSARYSFGSIAANDLDISERTIGMCLGHSWSKNVTCRYMAHDQSKVDAVVKRVVEYVVGGANL</sequence>
<dbReference type="Gene3D" id="1.10.443.10">
    <property type="entry name" value="Intergrase catalytic core"/>
    <property type="match status" value="1"/>
</dbReference>
<dbReference type="InterPro" id="IPR011010">
    <property type="entry name" value="DNA_brk_join_enz"/>
</dbReference>
<evidence type="ECO:0000256" key="1">
    <source>
        <dbReference type="ARBA" id="ARBA00023125"/>
    </source>
</evidence>
<dbReference type="Pfam" id="PF13102">
    <property type="entry name" value="Phage_int_SAM_5"/>
    <property type="match status" value="1"/>
</dbReference>
<dbReference type="GO" id="GO:0003677">
    <property type="term" value="F:DNA binding"/>
    <property type="evidence" value="ECO:0007669"/>
    <property type="project" value="UniProtKB-KW"/>
</dbReference>
<keyword evidence="2" id="KW-0233">DNA recombination</keyword>
<dbReference type="InterPro" id="IPR025269">
    <property type="entry name" value="SAM-like_dom"/>
</dbReference>
<dbReference type="GO" id="GO:0006310">
    <property type="term" value="P:DNA recombination"/>
    <property type="evidence" value="ECO:0007669"/>
    <property type="project" value="UniProtKB-KW"/>
</dbReference>
<dbReference type="AlphaFoldDB" id="A0A1M7CYI8"/>
<dbReference type="InterPro" id="IPR010998">
    <property type="entry name" value="Integrase_recombinase_N"/>
</dbReference>
<evidence type="ECO:0000313" key="4">
    <source>
        <dbReference type="EMBL" id="SHL72163.1"/>
    </source>
</evidence>
<protein>
    <submittedName>
        <fullName evidence="4">Site-specific recombinase XerD</fullName>
    </submittedName>
</protein>
<dbReference type="GO" id="GO:0015074">
    <property type="term" value="P:DNA integration"/>
    <property type="evidence" value="ECO:0007669"/>
    <property type="project" value="InterPro"/>
</dbReference>
<name>A0A1M7CYI8_XYLRU</name>
<dbReference type="Proteomes" id="UP000184280">
    <property type="component" value="Unassembled WGS sequence"/>
</dbReference>
<dbReference type="SUPFAM" id="SSF56349">
    <property type="entry name" value="DNA breaking-rejoining enzymes"/>
    <property type="match status" value="1"/>
</dbReference>
<dbReference type="InterPro" id="IPR013762">
    <property type="entry name" value="Integrase-like_cat_sf"/>
</dbReference>